<dbReference type="Pfam" id="PF00596">
    <property type="entry name" value="Aldolase_II"/>
    <property type="match status" value="1"/>
</dbReference>
<feature type="domain" description="Class II aldolase/adducin N-terminal" evidence="3">
    <location>
        <begin position="21"/>
        <end position="194"/>
    </location>
</feature>
<protein>
    <submittedName>
        <fullName evidence="4">Class II aldolase/adducin family protein</fullName>
    </submittedName>
</protein>
<reference evidence="5" key="1">
    <citation type="journal article" date="2019" name="Int. J. Syst. Evol. Microbiol.">
        <title>The Global Catalogue of Microorganisms (GCM) 10K type strain sequencing project: providing services to taxonomists for standard genome sequencing and annotation.</title>
        <authorList>
            <consortium name="The Broad Institute Genomics Platform"/>
            <consortium name="The Broad Institute Genome Sequencing Center for Infectious Disease"/>
            <person name="Wu L."/>
            <person name="Ma J."/>
        </authorList>
    </citation>
    <scope>NUCLEOTIDE SEQUENCE [LARGE SCALE GENOMIC DNA]</scope>
    <source>
        <strain evidence="5">CGMCC 4.7682</strain>
    </source>
</reference>
<dbReference type="InterPro" id="IPR050197">
    <property type="entry name" value="Aldolase_class_II_sugar_metab"/>
</dbReference>
<dbReference type="InterPro" id="IPR001303">
    <property type="entry name" value="Aldolase_II/adducin_N"/>
</dbReference>
<organism evidence="4 5">
    <name type="scientific">Amycolatopsis halotolerans</name>
    <dbReference type="NCBI Taxonomy" id="330083"/>
    <lineage>
        <taxon>Bacteria</taxon>
        <taxon>Bacillati</taxon>
        <taxon>Actinomycetota</taxon>
        <taxon>Actinomycetes</taxon>
        <taxon>Pseudonocardiales</taxon>
        <taxon>Pseudonocardiaceae</taxon>
        <taxon>Amycolatopsis</taxon>
    </lineage>
</organism>
<evidence type="ECO:0000313" key="5">
    <source>
        <dbReference type="Proteomes" id="UP001595764"/>
    </source>
</evidence>
<gene>
    <name evidence="4" type="ORF">ACFORO_09985</name>
</gene>
<comment type="caution">
    <text evidence="4">The sequence shown here is derived from an EMBL/GenBank/DDBJ whole genome shotgun (WGS) entry which is preliminary data.</text>
</comment>
<evidence type="ECO:0000256" key="1">
    <source>
        <dbReference type="ARBA" id="ARBA00022723"/>
    </source>
</evidence>
<keyword evidence="2" id="KW-0456">Lyase</keyword>
<keyword evidence="1" id="KW-0479">Metal-binding</keyword>
<keyword evidence="5" id="KW-1185">Reference proteome</keyword>
<dbReference type="SUPFAM" id="SSF53639">
    <property type="entry name" value="AraD/HMP-PK domain-like"/>
    <property type="match status" value="1"/>
</dbReference>
<accession>A0ABV7QBJ0</accession>
<evidence type="ECO:0000313" key="4">
    <source>
        <dbReference type="EMBL" id="MFC3510491.1"/>
    </source>
</evidence>
<dbReference type="EMBL" id="JBHRWI010000014">
    <property type="protein sequence ID" value="MFC3510491.1"/>
    <property type="molecule type" value="Genomic_DNA"/>
</dbReference>
<proteinExistence type="predicted"/>
<dbReference type="Proteomes" id="UP001595764">
    <property type="component" value="Unassembled WGS sequence"/>
</dbReference>
<dbReference type="PANTHER" id="PTHR22789:SF0">
    <property type="entry name" value="3-OXO-TETRONATE 4-PHOSPHATE DECARBOXYLASE-RELATED"/>
    <property type="match status" value="1"/>
</dbReference>
<dbReference type="InterPro" id="IPR036409">
    <property type="entry name" value="Aldolase_II/adducin_N_sf"/>
</dbReference>
<evidence type="ECO:0000259" key="3">
    <source>
        <dbReference type="SMART" id="SM01007"/>
    </source>
</evidence>
<dbReference type="RefSeq" id="WP_377868407.1">
    <property type="nucleotide sequence ID" value="NZ_JBHMAY010000006.1"/>
</dbReference>
<dbReference type="PANTHER" id="PTHR22789">
    <property type="entry name" value="FUCULOSE PHOSPHATE ALDOLASE"/>
    <property type="match status" value="1"/>
</dbReference>
<sequence length="237" mass="24239">MTTSLQKGGPTLPGEWKQEREALVGACRRIADRGLVVGTAGNVSVRSGDFVAVTPTGARLENLTAAEVSIVDMAGELVDGDLAPTSELGLHLGIYAATGAGAVAHAHAMASTAVASARSELPCVHYSALGLGGSVRVAPYATYGSPELAANVLAALEGRSAALMQNHGSVVYGGSLAEAVERLELLEWLAELYSRCLAIGTPRILGEAELLDVVRTATESGYGTVRKATPADQAVTG</sequence>
<evidence type="ECO:0000256" key="2">
    <source>
        <dbReference type="ARBA" id="ARBA00023239"/>
    </source>
</evidence>
<name>A0ABV7QBJ0_9PSEU</name>
<dbReference type="SMART" id="SM01007">
    <property type="entry name" value="Aldolase_II"/>
    <property type="match status" value="1"/>
</dbReference>
<dbReference type="Gene3D" id="3.40.225.10">
    <property type="entry name" value="Class II aldolase/adducin N-terminal domain"/>
    <property type="match status" value="1"/>
</dbReference>